<dbReference type="InterPro" id="IPR000436">
    <property type="entry name" value="Sushi_SCR_CCP_dom"/>
</dbReference>
<keyword evidence="2" id="KW-0732">Signal</keyword>
<evidence type="ECO:0000313" key="6">
    <source>
        <dbReference type="EMBL" id="KAK7805474.1"/>
    </source>
</evidence>
<dbReference type="GO" id="GO:0006956">
    <property type="term" value="P:complement activation"/>
    <property type="evidence" value="ECO:0007669"/>
    <property type="project" value="TreeGrafter"/>
</dbReference>
<dbReference type="GO" id="GO:0001851">
    <property type="term" value="F:complement component C3b binding"/>
    <property type="evidence" value="ECO:0007669"/>
    <property type="project" value="TreeGrafter"/>
</dbReference>
<evidence type="ECO:0000256" key="2">
    <source>
        <dbReference type="ARBA" id="ARBA00022729"/>
    </source>
</evidence>
<organism evidence="6 7">
    <name type="scientific">Myodes glareolus</name>
    <name type="common">Bank vole</name>
    <name type="synonym">Clethrionomys glareolus</name>
    <dbReference type="NCBI Taxonomy" id="447135"/>
    <lineage>
        <taxon>Eukaryota</taxon>
        <taxon>Metazoa</taxon>
        <taxon>Chordata</taxon>
        <taxon>Craniata</taxon>
        <taxon>Vertebrata</taxon>
        <taxon>Euteleostomi</taxon>
        <taxon>Mammalia</taxon>
        <taxon>Eutheria</taxon>
        <taxon>Euarchontoglires</taxon>
        <taxon>Glires</taxon>
        <taxon>Rodentia</taxon>
        <taxon>Myomorpha</taxon>
        <taxon>Muroidea</taxon>
        <taxon>Cricetidae</taxon>
        <taxon>Arvicolinae</taxon>
        <taxon>Myodes</taxon>
    </lineage>
</organism>
<dbReference type="SMART" id="SM00032">
    <property type="entry name" value="CCP"/>
    <property type="match status" value="2"/>
</dbReference>
<evidence type="ECO:0000259" key="5">
    <source>
        <dbReference type="PROSITE" id="PS50923"/>
    </source>
</evidence>
<dbReference type="Pfam" id="PF00084">
    <property type="entry name" value="Sushi"/>
    <property type="match status" value="2"/>
</dbReference>
<feature type="disulfide bond" evidence="4">
    <location>
        <begin position="89"/>
        <end position="132"/>
    </location>
</feature>
<reference evidence="6 7" key="1">
    <citation type="journal article" date="2023" name="bioRxiv">
        <title>Conserved and derived expression patterns and positive selection on dental genes reveal complex evolutionary context of ever-growing rodent molars.</title>
        <authorList>
            <person name="Calamari Z.T."/>
            <person name="Song A."/>
            <person name="Cohen E."/>
            <person name="Akter M."/>
            <person name="Roy R.D."/>
            <person name="Hallikas O."/>
            <person name="Christensen M.M."/>
            <person name="Li P."/>
            <person name="Marangoni P."/>
            <person name="Jernvall J."/>
            <person name="Klein O.D."/>
        </authorList>
    </citation>
    <scope>NUCLEOTIDE SEQUENCE [LARGE SCALE GENOMIC DNA]</scope>
    <source>
        <strain evidence="6">V071</strain>
    </source>
</reference>
<keyword evidence="7" id="KW-1185">Reference proteome</keyword>
<dbReference type="PANTHER" id="PTHR45785:SF7">
    <property type="entry name" value="COMPLEMENT FACTOR H"/>
    <property type="match status" value="1"/>
</dbReference>
<feature type="disulfide bond" evidence="4">
    <location>
        <begin position="23"/>
        <end position="66"/>
    </location>
</feature>
<dbReference type="GO" id="GO:0005615">
    <property type="term" value="C:extracellular space"/>
    <property type="evidence" value="ECO:0007669"/>
    <property type="project" value="TreeGrafter"/>
</dbReference>
<proteinExistence type="predicted"/>
<keyword evidence="3 4" id="KW-1015">Disulfide bond</keyword>
<evidence type="ECO:0000313" key="7">
    <source>
        <dbReference type="Proteomes" id="UP001488838"/>
    </source>
</evidence>
<name>A0AAW0HTP0_MYOGA</name>
<dbReference type="FunFam" id="2.10.70.10:FF:000060">
    <property type="entry name" value="Complement inhibitory factor H"/>
    <property type="match status" value="1"/>
</dbReference>
<accession>A0AAW0HTP0</accession>
<dbReference type="SUPFAM" id="SSF57535">
    <property type="entry name" value="Complement control module/SCR domain"/>
    <property type="match status" value="3"/>
</dbReference>
<dbReference type="InterPro" id="IPR051503">
    <property type="entry name" value="ComplSys_Reg/VirEntry_Med"/>
</dbReference>
<feature type="domain" description="Sushi" evidence="5">
    <location>
        <begin position="87"/>
        <end position="145"/>
    </location>
</feature>
<dbReference type="EMBL" id="JBBHLL010000339">
    <property type="protein sequence ID" value="KAK7805474.1"/>
    <property type="molecule type" value="Genomic_DNA"/>
</dbReference>
<dbReference type="Proteomes" id="UP001488838">
    <property type="component" value="Unassembled WGS sequence"/>
</dbReference>
<dbReference type="PANTHER" id="PTHR45785">
    <property type="entry name" value="COMPLEMENT FACTOR H-RELATED"/>
    <property type="match status" value="1"/>
</dbReference>
<evidence type="ECO:0000256" key="1">
    <source>
        <dbReference type="ARBA" id="ARBA00022659"/>
    </source>
</evidence>
<sequence length="213" mass="24171">MHLETYDEQIANATLFFSLDKSCGNPPHVENAVILTSPMTKYPPGSRVRYECNKSFVLFGEEEVMCQNGIWTDPPKCKDVAFLDQRGKCGPPPPIDNGDITSFPLQVYAPLSSVEYQCQSLYRLQGNKKITCRNGEWSEPPKCLSACVVSSEIMERQNIILNWRENQKLYVLSSNYVEFTCKYGYEKANTSPPLRTMCIDGHINYPSCTKVRS</sequence>
<protein>
    <recommendedName>
        <fullName evidence="5">Sushi domain-containing protein</fullName>
    </recommendedName>
</protein>
<dbReference type="InterPro" id="IPR035976">
    <property type="entry name" value="Sushi/SCR/CCP_sf"/>
</dbReference>
<dbReference type="PROSITE" id="PS50923">
    <property type="entry name" value="SUSHI"/>
    <property type="match status" value="2"/>
</dbReference>
<dbReference type="CDD" id="cd00033">
    <property type="entry name" value="CCP"/>
    <property type="match status" value="2"/>
</dbReference>
<evidence type="ECO:0000256" key="4">
    <source>
        <dbReference type="PROSITE-ProRule" id="PRU00302"/>
    </source>
</evidence>
<evidence type="ECO:0000256" key="3">
    <source>
        <dbReference type="ARBA" id="ARBA00023157"/>
    </source>
</evidence>
<dbReference type="Gene3D" id="2.10.70.10">
    <property type="entry name" value="Complement Module, domain 1"/>
    <property type="match status" value="3"/>
</dbReference>
<comment type="caution">
    <text evidence="4">Lacks conserved residue(s) required for the propagation of feature annotation.</text>
</comment>
<keyword evidence="1 4" id="KW-0768">Sushi</keyword>
<feature type="domain" description="Sushi" evidence="5">
    <location>
        <begin position="21"/>
        <end position="79"/>
    </location>
</feature>
<dbReference type="AlphaFoldDB" id="A0AAW0HTP0"/>
<dbReference type="FunFam" id="2.10.70.10:FF:000026">
    <property type="entry name" value="Complement inhibitory factor H"/>
    <property type="match status" value="2"/>
</dbReference>
<gene>
    <name evidence="6" type="ORF">U0070_019013</name>
</gene>
<comment type="caution">
    <text evidence="6">The sequence shown here is derived from an EMBL/GenBank/DDBJ whole genome shotgun (WGS) entry which is preliminary data.</text>
</comment>